<dbReference type="EMBL" id="CAJVQC010015253">
    <property type="protein sequence ID" value="CAG8665157.1"/>
    <property type="molecule type" value="Genomic_DNA"/>
</dbReference>
<reference evidence="1" key="1">
    <citation type="submission" date="2021-06" db="EMBL/GenBank/DDBJ databases">
        <authorList>
            <person name="Kallberg Y."/>
            <person name="Tangrot J."/>
            <person name="Rosling A."/>
        </authorList>
    </citation>
    <scope>NUCLEOTIDE SEQUENCE</scope>
    <source>
        <strain evidence="1">MA461A</strain>
    </source>
</reference>
<proteinExistence type="predicted"/>
<accession>A0ACA9NMW9</accession>
<protein>
    <submittedName>
        <fullName evidence="1">9465_t:CDS:1</fullName>
    </submittedName>
</protein>
<organism evidence="1 2">
    <name type="scientific">Racocetra persica</name>
    <dbReference type="NCBI Taxonomy" id="160502"/>
    <lineage>
        <taxon>Eukaryota</taxon>
        <taxon>Fungi</taxon>
        <taxon>Fungi incertae sedis</taxon>
        <taxon>Mucoromycota</taxon>
        <taxon>Glomeromycotina</taxon>
        <taxon>Glomeromycetes</taxon>
        <taxon>Diversisporales</taxon>
        <taxon>Gigasporaceae</taxon>
        <taxon>Racocetra</taxon>
    </lineage>
</organism>
<keyword evidence="2" id="KW-1185">Reference proteome</keyword>
<sequence length="42" mass="4919">SKPIFAQFGQNLSIDQIEYFLEFQEYLKTSLTRVASVYNISE</sequence>
<evidence type="ECO:0000313" key="1">
    <source>
        <dbReference type="EMBL" id="CAG8665157.1"/>
    </source>
</evidence>
<name>A0ACA9NMW9_9GLOM</name>
<feature type="non-terminal residue" evidence="1">
    <location>
        <position position="1"/>
    </location>
</feature>
<comment type="caution">
    <text evidence="1">The sequence shown here is derived from an EMBL/GenBank/DDBJ whole genome shotgun (WGS) entry which is preliminary data.</text>
</comment>
<evidence type="ECO:0000313" key="2">
    <source>
        <dbReference type="Proteomes" id="UP000789920"/>
    </source>
</evidence>
<dbReference type="Proteomes" id="UP000789920">
    <property type="component" value="Unassembled WGS sequence"/>
</dbReference>
<gene>
    <name evidence="1" type="ORF">RPERSI_LOCUS8437</name>
</gene>